<reference evidence="2" key="1">
    <citation type="submission" date="2019-10" db="EMBL/GenBank/DDBJ databases">
        <title>Draft genome sequence of Panacibacter sp. KCS-6.</title>
        <authorList>
            <person name="Yim K.J."/>
        </authorList>
    </citation>
    <scope>NUCLEOTIDE SEQUENCE</scope>
    <source>
        <strain evidence="2">KCS-6</strain>
    </source>
</reference>
<organism evidence="2 3">
    <name type="scientific">Limnovirga soli</name>
    <dbReference type="NCBI Taxonomy" id="2656915"/>
    <lineage>
        <taxon>Bacteria</taxon>
        <taxon>Pseudomonadati</taxon>
        <taxon>Bacteroidota</taxon>
        <taxon>Chitinophagia</taxon>
        <taxon>Chitinophagales</taxon>
        <taxon>Chitinophagaceae</taxon>
        <taxon>Limnovirga</taxon>
    </lineage>
</organism>
<keyword evidence="1" id="KW-0732">Signal</keyword>
<dbReference type="SUPFAM" id="SSF69318">
    <property type="entry name" value="Integrin alpha N-terminal domain"/>
    <property type="match status" value="1"/>
</dbReference>
<proteinExistence type="predicted"/>
<protein>
    <submittedName>
        <fullName evidence="2">VCBS repeat-containing protein</fullName>
    </submittedName>
</protein>
<dbReference type="Proteomes" id="UP000598971">
    <property type="component" value="Unassembled WGS sequence"/>
</dbReference>
<name>A0A8J8JS79_9BACT</name>
<gene>
    <name evidence="2" type="ORF">GD597_14390</name>
</gene>
<comment type="caution">
    <text evidence="2">The sequence shown here is derived from an EMBL/GenBank/DDBJ whole genome shotgun (WGS) entry which is preliminary data.</text>
</comment>
<keyword evidence="3" id="KW-1185">Reference proteome</keyword>
<dbReference type="PANTHER" id="PTHR44103:SF1">
    <property type="entry name" value="PROPROTEIN CONVERTASE P"/>
    <property type="match status" value="1"/>
</dbReference>
<dbReference type="PROSITE" id="PS51257">
    <property type="entry name" value="PROKAR_LIPOPROTEIN"/>
    <property type="match status" value="1"/>
</dbReference>
<evidence type="ECO:0000313" key="3">
    <source>
        <dbReference type="Proteomes" id="UP000598971"/>
    </source>
</evidence>
<accession>A0A8J8JS79</accession>
<dbReference type="Gene3D" id="2.130.10.130">
    <property type="entry name" value="Integrin alpha, N-terminal"/>
    <property type="match status" value="2"/>
</dbReference>
<dbReference type="AlphaFoldDB" id="A0A8J8JS79"/>
<sequence length="525" mass="58624">MYKLFTSIKSKLLAITACVFFVTITISCNQYKKNSTHANVPDENIDDGKALAAIHCASCHLLPDPSVLNAASWEKGVLPAMGPRLGIFFNGFKEYSSAKFDRNIGASFYPSQPVINSIQWQHIIDYYTALAPDSLEAGKLDEPIENNLPLFKPMLPAVQFNNPQICFVGIDTIMWPRTLLLGDVTSSSLYRFNNHLQMTDSLHGDGAIVDIDFAEGKSMACNVGVIVPNNGKFGSGSNLIMTANNTLRLDTVRLFDSLQRPVQMTATDFNIDDKEDYLVCEYGNLKGALSWMENKGDRKYERHVIREVPGAIKAYIKDYNKDGLPDIYVLFAQGDESIFLYTNKGNGKFDESRLLRFPPYNGSSYFELADFNKDGFPDIVYTCGDNADYSAVLKPYHGVYIYLNDGANAFTQQYFFHINGCFKAIARDFDNDGDLDIATISFFADYKNRPEEGFVYLQNNGSLSFKPFSVPETQSGRWLTMNAGDLDGDGKIDLVLGNFSAPIMIKSKVDFQKGPAFMVLKNMGR</sequence>
<dbReference type="PANTHER" id="PTHR44103">
    <property type="entry name" value="PROPROTEIN CONVERTASE P"/>
    <property type="match status" value="1"/>
</dbReference>
<dbReference type="RefSeq" id="WP_171608602.1">
    <property type="nucleotide sequence ID" value="NZ_WHPF01000010.1"/>
</dbReference>
<dbReference type="InterPro" id="IPR028994">
    <property type="entry name" value="Integrin_alpha_N"/>
</dbReference>
<dbReference type="InterPro" id="IPR013517">
    <property type="entry name" value="FG-GAP"/>
</dbReference>
<evidence type="ECO:0000313" key="2">
    <source>
        <dbReference type="EMBL" id="NNV56657.1"/>
    </source>
</evidence>
<dbReference type="Pfam" id="PF13517">
    <property type="entry name" value="FG-GAP_3"/>
    <property type="match status" value="2"/>
</dbReference>
<dbReference type="EMBL" id="WHPF01000010">
    <property type="protein sequence ID" value="NNV56657.1"/>
    <property type="molecule type" value="Genomic_DNA"/>
</dbReference>
<evidence type="ECO:0000256" key="1">
    <source>
        <dbReference type="ARBA" id="ARBA00022729"/>
    </source>
</evidence>